<evidence type="ECO:0000256" key="5">
    <source>
        <dbReference type="ARBA" id="ARBA00023012"/>
    </source>
</evidence>
<dbReference type="GO" id="GO:0003700">
    <property type="term" value="F:DNA-binding transcription factor activity"/>
    <property type="evidence" value="ECO:0007669"/>
    <property type="project" value="UniProtKB-UniRule"/>
</dbReference>
<evidence type="ECO:0000256" key="9">
    <source>
        <dbReference type="ARBA" id="ARBA00023163"/>
    </source>
</evidence>
<gene>
    <name evidence="16" type="primary">LOC110793806</name>
</gene>
<keyword evidence="3 12" id="KW-0597">Phosphoprotein</keyword>
<dbReference type="AlphaFoldDB" id="A0A9R0K0X3"/>
<evidence type="ECO:0000256" key="7">
    <source>
        <dbReference type="ARBA" id="ARBA00023125"/>
    </source>
</evidence>
<evidence type="ECO:0000256" key="2">
    <source>
        <dbReference type="ARBA" id="ARBA00006015"/>
    </source>
</evidence>
<dbReference type="InterPro" id="IPR045279">
    <property type="entry name" value="ARR-like"/>
</dbReference>
<feature type="modified residue" description="4-aspartylphosphate" evidence="12">
    <location>
        <position position="71"/>
    </location>
</feature>
<dbReference type="GO" id="GO:0009736">
    <property type="term" value="P:cytokinin-activated signaling pathway"/>
    <property type="evidence" value="ECO:0007669"/>
    <property type="project" value="UniProtKB-KW"/>
</dbReference>
<evidence type="ECO:0000256" key="11">
    <source>
        <dbReference type="PIRNR" id="PIRNR036392"/>
    </source>
</evidence>
<name>A0A9R0K0X3_SPIOL</name>
<reference evidence="15" key="1">
    <citation type="journal article" date="2021" name="Nat. Commun.">
        <title>Genomic analyses provide insights into spinach domestication and the genetic basis of agronomic traits.</title>
        <authorList>
            <person name="Cai X."/>
            <person name="Sun X."/>
            <person name="Xu C."/>
            <person name="Sun H."/>
            <person name="Wang X."/>
            <person name="Ge C."/>
            <person name="Zhang Z."/>
            <person name="Wang Q."/>
            <person name="Fei Z."/>
            <person name="Jiao C."/>
            <person name="Wang Q."/>
        </authorList>
    </citation>
    <scope>NUCLEOTIDE SEQUENCE [LARGE SCALE GENOMIC DNA]</scope>
    <source>
        <strain evidence="15">cv. Varoflay</strain>
    </source>
</reference>
<comment type="similarity">
    <text evidence="2">Belongs to the ARR family. Type-B subfamily.</text>
</comment>
<evidence type="ECO:0000256" key="1">
    <source>
        <dbReference type="ARBA" id="ARBA00004123"/>
    </source>
</evidence>
<keyword evidence="6 11" id="KW-0805">Transcription regulation</keyword>
<reference evidence="16" key="2">
    <citation type="submission" date="2025-08" db="UniProtKB">
        <authorList>
            <consortium name="RefSeq"/>
        </authorList>
    </citation>
    <scope>IDENTIFICATION</scope>
    <source>
        <tissue evidence="16">Leaf</tissue>
    </source>
</reference>
<keyword evidence="15" id="KW-1185">Reference proteome</keyword>
<dbReference type="FunFam" id="1.10.10.60:FF:000007">
    <property type="entry name" value="Two-component response regulator"/>
    <property type="match status" value="1"/>
</dbReference>
<dbReference type="PIRSF" id="PIRSF036392">
    <property type="entry name" value="RR_ARR_type-B"/>
    <property type="match status" value="1"/>
</dbReference>
<dbReference type="NCBIfam" id="TIGR01557">
    <property type="entry name" value="myb_SHAQKYF"/>
    <property type="match status" value="1"/>
</dbReference>
<dbReference type="InterPro" id="IPR001789">
    <property type="entry name" value="Sig_transdc_resp-reg_receiver"/>
</dbReference>
<keyword evidence="8 11" id="KW-0010">Activator</keyword>
<dbReference type="InterPro" id="IPR017053">
    <property type="entry name" value="Response_reg_B-typ_pln"/>
</dbReference>
<evidence type="ECO:0000256" key="8">
    <source>
        <dbReference type="ARBA" id="ARBA00023159"/>
    </source>
</evidence>
<dbReference type="Proteomes" id="UP000813463">
    <property type="component" value="Chromosome 1"/>
</dbReference>
<evidence type="ECO:0000256" key="10">
    <source>
        <dbReference type="ARBA" id="ARBA00023242"/>
    </source>
</evidence>
<dbReference type="Gene3D" id="3.40.50.2300">
    <property type="match status" value="1"/>
</dbReference>
<dbReference type="Pfam" id="PF00249">
    <property type="entry name" value="Myb_DNA-binding"/>
    <property type="match status" value="1"/>
</dbReference>
<evidence type="ECO:0000256" key="3">
    <source>
        <dbReference type="ARBA" id="ARBA00022553"/>
    </source>
</evidence>
<comment type="subcellular location">
    <subcellularLocation>
        <location evidence="1 11">Nucleus</location>
    </subcellularLocation>
</comment>
<dbReference type="InterPro" id="IPR001005">
    <property type="entry name" value="SANT/Myb"/>
</dbReference>
<dbReference type="SUPFAM" id="SSF46689">
    <property type="entry name" value="Homeodomain-like"/>
    <property type="match status" value="1"/>
</dbReference>
<dbReference type="Pfam" id="PF00072">
    <property type="entry name" value="Response_reg"/>
    <property type="match status" value="1"/>
</dbReference>
<dbReference type="GO" id="GO:0000160">
    <property type="term" value="P:phosphorelay signal transduction system"/>
    <property type="evidence" value="ECO:0007669"/>
    <property type="project" value="UniProtKB-KW"/>
</dbReference>
<dbReference type="SMART" id="SM00448">
    <property type="entry name" value="REC"/>
    <property type="match status" value="1"/>
</dbReference>
<dbReference type="PROSITE" id="PS50110">
    <property type="entry name" value="RESPONSE_REGULATORY"/>
    <property type="match status" value="1"/>
</dbReference>
<dbReference type="RefSeq" id="XP_021854411.1">
    <property type="nucleotide sequence ID" value="XM_021998719.2"/>
</dbReference>
<organism evidence="15 16">
    <name type="scientific">Spinacia oleracea</name>
    <name type="common">Spinach</name>
    <dbReference type="NCBI Taxonomy" id="3562"/>
    <lineage>
        <taxon>Eukaryota</taxon>
        <taxon>Viridiplantae</taxon>
        <taxon>Streptophyta</taxon>
        <taxon>Embryophyta</taxon>
        <taxon>Tracheophyta</taxon>
        <taxon>Spermatophyta</taxon>
        <taxon>Magnoliopsida</taxon>
        <taxon>eudicotyledons</taxon>
        <taxon>Gunneridae</taxon>
        <taxon>Pentapetalae</taxon>
        <taxon>Caryophyllales</taxon>
        <taxon>Chenopodiaceae</taxon>
        <taxon>Chenopodioideae</taxon>
        <taxon>Anserineae</taxon>
        <taxon>Spinacia</taxon>
    </lineage>
</organism>
<keyword evidence="4" id="KW-0932">Cytokinin signaling pathway</keyword>
<dbReference type="GO" id="GO:0005634">
    <property type="term" value="C:nucleus"/>
    <property type="evidence" value="ECO:0007669"/>
    <property type="project" value="UniProtKB-SubCell"/>
</dbReference>
<dbReference type="GeneID" id="110793806"/>
<dbReference type="SUPFAM" id="SSF52172">
    <property type="entry name" value="CheY-like"/>
    <property type="match status" value="1"/>
</dbReference>
<feature type="compositionally biased region" description="Basic and acidic residues" evidence="13">
    <location>
        <begin position="173"/>
        <end position="182"/>
    </location>
</feature>
<evidence type="ECO:0000313" key="15">
    <source>
        <dbReference type="Proteomes" id="UP000813463"/>
    </source>
</evidence>
<evidence type="ECO:0000313" key="16">
    <source>
        <dbReference type="RefSeq" id="XP_021854411.1"/>
    </source>
</evidence>
<feature type="domain" description="Response regulatory" evidence="14">
    <location>
        <begin position="20"/>
        <end position="135"/>
    </location>
</feature>
<dbReference type="KEGG" id="soe:110793806"/>
<dbReference type="OrthoDB" id="60033at2759"/>
<dbReference type="CDD" id="cd17584">
    <property type="entry name" value="REC_typeB_ARR-like"/>
    <property type="match status" value="1"/>
</dbReference>
<proteinExistence type="inferred from homology"/>
<accession>A0A9R0K0X3</accession>
<keyword evidence="10 11" id="KW-0539">Nucleus</keyword>
<keyword evidence="9 11" id="KW-0804">Transcription</keyword>
<protein>
    <recommendedName>
        <fullName evidence="11">Two-component response regulator</fullName>
    </recommendedName>
</protein>
<feature type="region of interest" description="Disordered" evidence="13">
    <location>
        <begin position="151"/>
        <end position="186"/>
    </location>
</feature>
<dbReference type="InterPro" id="IPR011006">
    <property type="entry name" value="CheY-like_superfamily"/>
</dbReference>
<dbReference type="InterPro" id="IPR006447">
    <property type="entry name" value="Myb_dom_plants"/>
</dbReference>
<dbReference type="InterPro" id="IPR009057">
    <property type="entry name" value="Homeodomain-like_sf"/>
</dbReference>
<evidence type="ECO:0000259" key="14">
    <source>
        <dbReference type="PROSITE" id="PS50110"/>
    </source>
</evidence>
<evidence type="ECO:0000256" key="6">
    <source>
        <dbReference type="ARBA" id="ARBA00023015"/>
    </source>
</evidence>
<evidence type="ECO:0000256" key="12">
    <source>
        <dbReference type="PROSITE-ProRule" id="PRU00169"/>
    </source>
</evidence>
<dbReference type="PANTHER" id="PTHR43874:SF137">
    <property type="entry name" value="TWO-COMPONENT RESPONSE REGULATOR ARR11"/>
    <property type="match status" value="1"/>
</dbReference>
<dbReference type="GO" id="GO:0003677">
    <property type="term" value="F:DNA binding"/>
    <property type="evidence" value="ECO:0007669"/>
    <property type="project" value="UniProtKB-KW"/>
</dbReference>
<evidence type="ECO:0000256" key="4">
    <source>
        <dbReference type="ARBA" id="ARBA00022864"/>
    </source>
</evidence>
<evidence type="ECO:0000256" key="13">
    <source>
        <dbReference type="SAM" id="MobiDB-lite"/>
    </source>
</evidence>
<sequence length="614" mass="68999">MGMEHGFSTPRTDTFPAGLRVLVVDDDPTWLKILEKMLKKCCYEVTTCGLAREALRLLRDRKDGFDIVISDVNMPDMDGFRLLEHVGLEMDLPVIMMSVDGETSRVMKGVQHGACDYLLKPIRMKELKNIWQHVLRKRMHDVRDIECFEDRSGTDRSHDGPYGVDQSFLKKRKDVDNEKESSDPSSSKKARVVWAVELHQKFVKAVNQLGIDSDKIGPKKILDLMDVPWLTRENVASHLQKYRLYLSRLREEGKLESSKGGGMLNQDLLSPKESSGSFSLQNSSFGQQNDITSKYVYQGTPVLPVQTVTSDPPENNPETEHIIPFSIENCASHTSKNSQLSLNHTYGSMDMSKHPSFDSPASGQYPWNRDVPDHLTFEPEFKLQPKMESCTFNQPTVPVLQQHISSDSPEQHISSGPSISKSNNIGLIDIKPLNVKECDNDTRKLSLIESPLGSFSVSNTDVYGSVFDLKNNNFSQGVDGFKEQPLFERSLQSIPIHSESHHLLDAQVLEPCFDATMGIMKKQISCQNSIIDQTNVTGSASDLRNQVLGSESAASGLLSEDLMFRWLQYGDVTSKDFGMDYIGYTGCNFSDYGSETLLPPYVSKLDPEYLLDWA</sequence>
<comment type="function">
    <text evidence="11">Transcriptional activator that binds specific DNA sequence.</text>
</comment>
<keyword evidence="5 11" id="KW-0902">Two-component regulatory system</keyword>
<keyword evidence="7 11" id="KW-0238">DNA-binding</keyword>
<dbReference type="PANTHER" id="PTHR43874">
    <property type="entry name" value="TWO-COMPONENT RESPONSE REGULATOR"/>
    <property type="match status" value="1"/>
</dbReference>
<dbReference type="Gene3D" id="1.10.10.60">
    <property type="entry name" value="Homeodomain-like"/>
    <property type="match status" value="1"/>
</dbReference>